<name>A0ABN8NMN0_9CNID</name>
<feature type="region of interest" description="Disordered" evidence="9">
    <location>
        <begin position="1202"/>
        <end position="1225"/>
    </location>
</feature>
<evidence type="ECO:0000256" key="1">
    <source>
        <dbReference type="ARBA" id="ARBA00004167"/>
    </source>
</evidence>
<dbReference type="Pfam" id="PF07714">
    <property type="entry name" value="PK_Tyr_Ser-Thr"/>
    <property type="match status" value="1"/>
</dbReference>
<dbReference type="InterPro" id="IPR001245">
    <property type="entry name" value="Ser-Thr/Tyr_kinase_cat_dom"/>
</dbReference>
<keyword evidence="7" id="KW-0325">Glycoprotein</keyword>
<dbReference type="InterPro" id="IPR020635">
    <property type="entry name" value="Tyr_kinase_cat_dom"/>
</dbReference>
<keyword evidence="14" id="KW-1185">Reference proteome</keyword>
<evidence type="ECO:0000256" key="10">
    <source>
        <dbReference type="SAM" id="Phobius"/>
    </source>
</evidence>
<evidence type="ECO:0000256" key="7">
    <source>
        <dbReference type="ARBA" id="ARBA00023180"/>
    </source>
</evidence>
<evidence type="ECO:0008006" key="15">
    <source>
        <dbReference type="Google" id="ProtNLM"/>
    </source>
</evidence>
<dbReference type="PROSITE" id="PS00109">
    <property type="entry name" value="PROTEIN_KINASE_TYR"/>
    <property type="match status" value="1"/>
</dbReference>
<reference evidence="13 14" key="1">
    <citation type="submission" date="2022-05" db="EMBL/GenBank/DDBJ databases">
        <authorList>
            <consortium name="Genoscope - CEA"/>
            <person name="William W."/>
        </authorList>
    </citation>
    <scope>NUCLEOTIDE SEQUENCE [LARGE SCALE GENOMIC DNA]</scope>
</reference>
<feature type="domain" description="Ig-like" evidence="12">
    <location>
        <begin position="332"/>
        <end position="439"/>
    </location>
</feature>
<dbReference type="PRINTS" id="PR00109">
    <property type="entry name" value="TYRKINASE"/>
</dbReference>
<evidence type="ECO:0000256" key="5">
    <source>
        <dbReference type="ARBA" id="ARBA00023157"/>
    </source>
</evidence>
<dbReference type="InterPro" id="IPR003598">
    <property type="entry name" value="Ig_sub2"/>
</dbReference>
<dbReference type="PANTHER" id="PTHR24416:SF600">
    <property type="entry name" value="PDGF- AND VEGF-RECEPTOR RELATED, ISOFORM J"/>
    <property type="match status" value="1"/>
</dbReference>
<dbReference type="PROSITE" id="PS50011">
    <property type="entry name" value="PROTEIN_KINASE_DOM"/>
    <property type="match status" value="1"/>
</dbReference>
<gene>
    <name evidence="13" type="ORF">PLOB_00021582</name>
</gene>
<feature type="non-terminal residue" evidence="13">
    <location>
        <position position="1"/>
    </location>
</feature>
<feature type="transmembrane region" description="Helical" evidence="10">
    <location>
        <begin position="775"/>
        <end position="798"/>
    </location>
</feature>
<dbReference type="EMBL" id="CALNXK010000025">
    <property type="protein sequence ID" value="CAH3112972.1"/>
    <property type="molecule type" value="Genomic_DNA"/>
</dbReference>
<feature type="compositionally biased region" description="Basic and acidic residues" evidence="9">
    <location>
        <begin position="1269"/>
        <end position="1280"/>
    </location>
</feature>
<dbReference type="Gene3D" id="1.10.510.10">
    <property type="entry name" value="Transferase(Phosphotransferase) domain 1"/>
    <property type="match status" value="1"/>
</dbReference>
<dbReference type="InterPro" id="IPR011009">
    <property type="entry name" value="Kinase-like_dom_sf"/>
</dbReference>
<evidence type="ECO:0000313" key="13">
    <source>
        <dbReference type="EMBL" id="CAH3112972.1"/>
    </source>
</evidence>
<dbReference type="Proteomes" id="UP001159405">
    <property type="component" value="Unassembled WGS sequence"/>
</dbReference>
<feature type="domain" description="Ig-like" evidence="12">
    <location>
        <begin position="112"/>
        <end position="206"/>
    </location>
</feature>
<keyword evidence="3 10" id="KW-1133">Transmembrane helix</keyword>
<feature type="domain" description="Ig-like" evidence="12">
    <location>
        <begin position="671"/>
        <end position="753"/>
    </location>
</feature>
<feature type="compositionally biased region" description="Pro residues" evidence="9">
    <location>
        <begin position="1256"/>
        <end position="1265"/>
    </location>
</feature>
<feature type="domain" description="Ig-like" evidence="12">
    <location>
        <begin position="560"/>
        <end position="666"/>
    </location>
</feature>
<dbReference type="Gene3D" id="3.30.200.20">
    <property type="entry name" value="Phosphorylase Kinase, domain 1"/>
    <property type="match status" value="1"/>
</dbReference>
<dbReference type="InterPro" id="IPR036179">
    <property type="entry name" value="Ig-like_dom_sf"/>
</dbReference>
<proteinExistence type="predicted"/>
<dbReference type="InterPro" id="IPR013783">
    <property type="entry name" value="Ig-like_fold"/>
</dbReference>
<dbReference type="InterPro" id="IPR007110">
    <property type="entry name" value="Ig-like_dom"/>
</dbReference>
<dbReference type="InterPro" id="IPR000719">
    <property type="entry name" value="Prot_kinase_dom"/>
</dbReference>
<dbReference type="SMART" id="SM00408">
    <property type="entry name" value="IGc2"/>
    <property type="match status" value="6"/>
</dbReference>
<evidence type="ECO:0000256" key="6">
    <source>
        <dbReference type="ARBA" id="ARBA00023170"/>
    </source>
</evidence>
<evidence type="ECO:0000256" key="4">
    <source>
        <dbReference type="ARBA" id="ARBA00023136"/>
    </source>
</evidence>
<evidence type="ECO:0000256" key="2">
    <source>
        <dbReference type="ARBA" id="ARBA00022692"/>
    </source>
</evidence>
<feature type="region of interest" description="Disordered" evidence="9">
    <location>
        <begin position="881"/>
        <end position="903"/>
    </location>
</feature>
<evidence type="ECO:0000313" key="14">
    <source>
        <dbReference type="Proteomes" id="UP001159405"/>
    </source>
</evidence>
<feature type="compositionally biased region" description="Basic and acidic residues" evidence="9">
    <location>
        <begin position="893"/>
        <end position="902"/>
    </location>
</feature>
<dbReference type="InterPro" id="IPR050122">
    <property type="entry name" value="RTK"/>
</dbReference>
<evidence type="ECO:0000256" key="8">
    <source>
        <dbReference type="ARBA" id="ARBA00023319"/>
    </source>
</evidence>
<comment type="caution">
    <text evidence="13">The sequence shown here is derived from an EMBL/GenBank/DDBJ whole genome shotgun (WGS) entry which is preliminary data.</text>
</comment>
<dbReference type="SUPFAM" id="SSF56112">
    <property type="entry name" value="Protein kinase-like (PK-like)"/>
    <property type="match status" value="1"/>
</dbReference>
<dbReference type="Pfam" id="PF13927">
    <property type="entry name" value="Ig_3"/>
    <property type="match status" value="4"/>
</dbReference>
<dbReference type="InterPro" id="IPR008266">
    <property type="entry name" value="Tyr_kinase_AS"/>
</dbReference>
<accession>A0ABN8NMN0</accession>
<comment type="subcellular location">
    <subcellularLocation>
        <location evidence="1">Membrane</location>
        <topology evidence="1">Single-pass membrane protein</topology>
    </subcellularLocation>
</comment>
<dbReference type="SUPFAM" id="SSF48726">
    <property type="entry name" value="Immunoglobulin"/>
    <property type="match status" value="6"/>
</dbReference>
<sequence>VALFSVGVGALKFLQDPPSIQGSHVGQSVDYNCATDDPNATVLLLKSTDFGFSFNVFPVTPNKLLLTKQVFTIVNIVLSDGAQYKCKATDQSGQTIQWPSGSLLFVQAAQLPRHFVLIPNKSIYVLQGQSGEVTCEAEGPSVSTLKWEKEQDDKSYAAVPNSQVNVTKDAKYVRATLKITNAQFADAGTYKCTVSVPPDKSDYKLTKIEVKALTAPSIRPYTGQTEVLEGSTKEIKCVTEGAPKPTVDWYRNGKKMNVTNCHSNPQSCDKVDYEVYEEGDGSSGLHTIYTVQVLKIRSALYPRDVGDFKCVASNGVLPDAELRVSLDVQVKPTLKERLDAVAVVEDTEAKVSCTVTKSNPLPTFSWQYAFKNLECDIQQSTGTCVPKENKWITVPSQLVSPSSSTPTNESIVNVAKDQQNAFYRCQASNSLGNDSQILRFVRLVKPDAKVEIYTGKTKTEVNEKSTLQVFCIDRIDGDWGLLFSKDGEKIELSDPRVNVTIFENQPKETERLFKLTIKNVTMNDTGEYGCTLSLLFPTLLDAINITVKALKAPNITKDIPNVTVLQEPQGGNLELFCDVTGNPKPTITWYFYKDGKGDPLVVNKEKHNLGGNKDDCRSRRKGYYFLQPDDARALVICTPEFEHHQGKYSCHAKNTAGEQSKSAFVNVEMAPVIVEPKKDEVPLSLKIGDPLNISCVAKGNPAPNVTWLHNNTGRAVSPTSTNSQQLIINSIEEKDFGFYTCIASNKLKRTMVSIETKEEGSVDYTGGGGLSTGTLVGIAIGVSVFVLIVLVVCCCLYHRQKKQIDEYKQLYFLQTSSDYKIDPDRSLLEQCNNLPYDPDWEFPEERLILGNVLGAGAFGQVVKAEAIGILALNPRDKSAESFKRRSKIRRSSRAKDLKKEDGGSGWKNVKVPVAVKTLKEGATQAEYKDLASELKILIHLGQHKNIINLLGACTKGKRLMVIMEFAPHGSLLSFLRGRRDTFDASWTKTMNEPEKEFTLVDLVMIGFQVGRGMSFLASKRCVHRDLAARNILVGDDYVMKIADFGLARDIYKDDQYVKNTQGLLPVKWMAPESLFDRVYTEKTDVWSFGILLWETFTLGGTPYPGLPTDQLLDYLSDGKRMDMPAKCPLEVYTVMRDCWIHEPEQRPHFTTLTERLANILEKHTTTDNPYLALQMDEEVQPSSGYYLQPVDNAGVRDSKRYVQSPLQTPASDTEEPPQFGDLEGDGKRYLHFRYDSPLPTLPPGLPALSDDEIPKEPLPPLPPPYENDVMDKGRFPERADSAGGESGIDMDGADDGYVEDTRADTPFLPPPGNKPVAIDMEKAPEPKVLFKGNRNKIETSL</sequence>
<feature type="domain" description="Protein kinase" evidence="11">
    <location>
        <begin position="847"/>
        <end position="1171"/>
    </location>
</feature>
<protein>
    <recommendedName>
        <fullName evidence="15">Receptor protein-tyrosine kinase</fullName>
    </recommendedName>
</protein>
<keyword evidence="2 10" id="KW-0812">Transmembrane</keyword>
<dbReference type="SMART" id="SM00409">
    <property type="entry name" value="IG"/>
    <property type="match status" value="7"/>
</dbReference>
<dbReference type="SMART" id="SM00219">
    <property type="entry name" value="TyrKc"/>
    <property type="match status" value="1"/>
</dbReference>
<dbReference type="InterPro" id="IPR003599">
    <property type="entry name" value="Ig_sub"/>
</dbReference>
<keyword evidence="4 10" id="KW-0472">Membrane</keyword>
<evidence type="ECO:0000256" key="9">
    <source>
        <dbReference type="SAM" id="MobiDB-lite"/>
    </source>
</evidence>
<dbReference type="PROSITE" id="PS50835">
    <property type="entry name" value="IG_LIKE"/>
    <property type="match status" value="5"/>
</dbReference>
<feature type="domain" description="Ig-like" evidence="12">
    <location>
        <begin position="216"/>
        <end position="325"/>
    </location>
</feature>
<dbReference type="Gene3D" id="2.60.40.10">
    <property type="entry name" value="Immunoglobulins"/>
    <property type="match status" value="6"/>
</dbReference>
<evidence type="ECO:0000259" key="11">
    <source>
        <dbReference type="PROSITE" id="PS50011"/>
    </source>
</evidence>
<organism evidence="13 14">
    <name type="scientific">Porites lobata</name>
    <dbReference type="NCBI Taxonomy" id="104759"/>
    <lineage>
        <taxon>Eukaryota</taxon>
        <taxon>Metazoa</taxon>
        <taxon>Cnidaria</taxon>
        <taxon>Anthozoa</taxon>
        <taxon>Hexacorallia</taxon>
        <taxon>Scleractinia</taxon>
        <taxon>Fungiina</taxon>
        <taxon>Poritidae</taxon>
        <taxon>Porites</taxon>
    </lineage>
</organism>
<evidence type="ECO:0000259" key="12">
    <source>
        <dbReference type="PROSITE" id="PS50835"/>
    </source>
</evidence>
<feature type="region of interest" description="Disordered" evidence="9">
    <location>
        <begin position="1241"/>
        <end position="1341"/>
    </location>
</feature>
<evidence type="ECO:0000256" key="3">
    <source>
        <dbReference type="ARBA" id="ARBA00022989"/>
    </source>
</evidence>
<keyword evidence="8" id="KW-0393">Immunoglobulin domain</keyword>
<dbReference type="PIRSF" id="PIRSF000615">
    <property type="entry name" value="TyrPK_CSF1-R"/>
    <property type="match status" value="1"/>
</dbReference>
<dbReference type="PANTHER" id="PTHR24416">
    <property type="entry name" value="TYROSINE-PROTEIN KINASE RECEPTOR"/>
    <property type="match status" value="1"/>
</dbReference>
<keyword evidence="6" id="KW-0675">Receptor</keyword>
<dbReference type="CDD" id="cd00096">
    <property type="entry name" value="Ig"/>
    <property type="match status" value="2"/>
</dbReference>
<keyword evidence="5" id="KW-1015">Disulfide bond</keyword>